<dbReference type="PANTHER" id="PTHR43377:SF1">
    <property type="entry name" value="BILIVERDIN REDUCTASE A"/>
    <property type="match status" value="1"/>
</dbReference>
<evidence type="ECO:0000259" key="1">
    <source>
        <dbReference type="Pfam" id="PF01408"/>
    </source>
</evidence>
<dbReference type="Pfam" id="PF22725">
    <property type="entry name" value="GFO_IDH_MocA_C3"/>
    <property type="match status" value="1"/>
</dbReference>
<accession>A0A368DJ20</accession>
<feature type="domain" description="Gfo/Idh/MocA-like oxidoreductase N-terminal" evidence="1">
    <location>
        <begin position="10"/>
        <end position="127"/>
    </location>
</feature>
<dbReference type="EMBL" id="QOQD01000020">
    <property type="protein sequence ID" value="RCL71837.1"/>
    <property type="molecule type" value="Genomic_DNA"/>
</dbReference>
<organism evidence="3 4">
    <name type="scientific">PS1 clade bacterium</name>
    <dbReference type="NCBI Taxonomy" id="2175152"/>
    <lineage>
        <taxon>Bacteria</taxon>
        <taxon>Pseudomonadati</taxon>
        <taxon>Pseudomonadota</taxon>
        <taxon>Alphaproteobacteria</taxon>
        <taxon>PS1 clade</taxon>
    </lineage>
</organism>
<dbReference type="InterPro" id="IPR036291">
    <property type="entry name" value="NAD(P)-bd_dom_sf"/>
</dbReference>
<gene>
    <name evidence="3" type="ORF">DBW71_06215</name>
</gene>
<dbReference type="Gene3D" id="3.40.50.720">
    <property type="entry name" value="NAD(P)-binding Rossmann-like Domain"/>
    <property type="match status" value="1"/>
</dbReference>
<feature type="domain" description="GFO/IDH/MocA-like oxidoreductase" evidence="2">
    <location>
        <begin position="135"/>
        <end position="260"/>
    </location>
</feature>
<dbReference type="SUPFAM" id="SSF51735">
    <property type="entry name" value="NAD(P)-binding Rossmann-fold domains"/>
    <property type="match status" value="1"/>
</dbReference>
<dbReference type="AlphaFoldDB" id="A0A368DJ20"/>
<proteinExistence type="predicted"/>
<comment type="caution">
    <text evidence="3">The sequence shown here is derived from an EMBL/GenBank/DDBJ whole genome shotgun (WGS) entry which is preliminary data.</text>
</comment>
<dbReference type="Pfam" id="PF01408">
    <property type="entry name" value="GFO_IDH_MocA"/>
    <property type="match status" value="1"/>
</dbReference>
<dbReference type="InterPro" id="IPR051450">
    <property type="entry name" value="Gfo/Idh/MocA_Oxidoreductases"/>
</dbReference>
<reference evidence="3 4" key="1">
    <citation type="journal article" date="2018" name="Microbiome">
        <title>Fine metagenomic profile of the Mediterranean stratified and mixed water columns revealed by assembly and recruitment.</title>
        <authorList>
            <person name="Haro-Moreno J.M."/>
            <person name="Lopez-Perez M."/>
            <person name="De La Torre J.R."/>
            <person name="Picazo A."/>
            <person name="Camacho A."/>
            <person name="Rodriguez-Valera F."/>
        </authorList>
    </citation>
    <scope>NUCLEOTIDE SEQUENCE [LARGE SCALE GENOMIC DNA]</scope>
    <source>
        <strain evidence="3">MED-G57</strain>
    </source>
</reference>
<dbReference type="InterPro" id="IPR000683">
    <property type="entry name" value="Gfo/Idh/MocA-like_OxRdtase_N"/>
</dbReference>
<dbReference type="GO" id="GO:0000166">
    <property type="term" value="F:nucleotide binding"/>
    <property type="evidence" value="ECO:0007669"/>
    <property type="project" value="InterPro"/>
</dbReference>
<name>A0A368DJ20_9PROT</name>
<dbReference type="PANTHER" id="PTHR43377">
    <property type="entry name" value="BILIVERDIN REDUCTASE A"/>
    <property type="match status" value="1"/>
</dbReference>
<sequence>MKSNKQETGIAVIGAGGIGNLRAHSCKQITQVDYIAVCDIEDKKLKKVAESVKADIATNNYSEAIENDRVGAVIISTDEENHYDVTMKAVELGKSVLIEKPFVLDLGEADNILAKAKQTGADVFVGYTQRFRRKFLLAKEAVRRGQLGDIVFSMGKIYVTRAVGEAVAGRSPNTTPSINTGTYLVDLMLWYNEGKKPIEVYAKSASNVFKSYNRDDFQWMLVTFDDGSVSSLGTSWLQPRHWPAYTATMEIDLQGTTGSLSIDDAHRDVILVPGEPIPCPYTPQYDVDVAFLGSAMPGDFVMGEFFGPMKEETDAFIRHTLGMGGVGLTTGEEARLVLALTMAADRSAKEGIPIKL</sequence>
<evidence type="ECO:0000259" key="2">
    <source>
        <dbReference type="Pfam" id="PF22725"/>
    </source>
</evidence>
<dbReference type="Gene3D" id="3.30.360.10">
    <property type="entry name" value="Dihydrodipicolinate Reductase, domain 2"/>
    <property type="match status" value="1"/>
</dbReference>
<evidence type="ECO:0000313" key="3">
    <source>
        <dbReference type="EMBL" id="RCL71837.1"/>
    </source>
</evidence>
<dbReference type="InterPro" id="IPR055170">
    <property type="entry name" value="GFO_IDH_MocA-like_dom"/>
</dbReference>
<protein>
    <submittedName>
        <fullName evidence="3">Gfo/Idh/MocA family oxidoreductase</fullName>
    </submittedName>
</protein>
<evidence type="ECO:0000313" key="4">
    <source>
        <dbReference type="Proteomes" id="UP000253570"/>
    </source>
</evidence>
<dbReference type="SUPFAM" id="SSF55347">
    <property type="entry name" value="Glyceraldehyde-3-phosphate dehydrogenase-like, C-terminal domain"/>
    <property type="match status" value="1"/>
</dbReference>
<dbReference type="Proteomes" id="UP000253570">
    <property type="component" value="Unassembled WGS sequence"/>
</dbReference>